<protein>
    <submittedName>
        <fullName evidence="6">DNA-binding NarL/FixJ family response regulator</fullName>
    </submittedName>
</protein>
<dbReference type="GO" id="GO:0006355">
    <property type="term" value="P:regulation of DNA-templated transcription"/>
    <property type="evidence" value="ECO:0007669"/>
    <property type="project" value="InterPro"/>
</dbReference>
<feature type="modified residue" description="4-aspartylphosphate" evidence="3">
    <location>
        <position position="61"/>
    </location>
</feature>
<dbReference type="Pfam" id="PF00196">
    <property type="entry name" value="GerE"/>
    <property type="match status" value="1"/>
</dbReference>
<dbReference type="PROSITE" id="PS50043">
    <property type="entry name" value="HTH_LUXR_2"/>
    <property type="match status" value="1"/>
</dbReference>
<dbReference type="PANTHER" id="PTHR43214">
    <property type="entry name" value="TWO-COMPONENT RESPONSE REGULATOR"/>
    <property type="match status" value="1"/>
</dbReference>
<dbReference type="InterPro" id="IPR058245">
    <property type="entry name" value="NreC/VraR/RcsB-like_REC"/>
</dbReference>
<dbReference type="InterPro" id="IPR011006">
    <property type="entry name" value="CheY-like_superfamily"/>
</dbReference>
<comment type="caution">
    <text evidence="6">The sequence shown here is derived from an EMBL/GenBank/DDBJ whole genome shotgun (WGS) entry which is preliminary data.</text>
</comment>
<proteinExistence type="predicted"/>
<dbReference type="Pfam" id="PF00072">
    <property type="entry name" value="Response_reg"/>
    <property type="match status" value="1"/>
</dbReference>
<keyword evidence="7" id="KW-1185">Reference proteome</keyword>
<feature type="domain" description="HTH luxR-type" evidence="4">
    <location>
        <begin position="147"/>
        <end position="212"/>
    </location>
</feature>
<dbReference type="PROSITE" id="PS00622">
    <property type="entry name" value="HTH_LUXR_1"/>
    <property type="match status" value="1"/>
</dbReference>
<dbReference type="GO" id="GO:0003677">
    <property type="term" value="F:DNA binding"/>
    <property type="evidence" value="ECO:0007669"/>
    <property type="project" value="UniProtKB-KW"/>
</dbReference>
<reference evidence="6 7" key="1">
    <citation type="submission" date="2020-08" db="EMBL/GenBank/DDBJ databases">
        <title>Sequencing the genomes of 1000 actinobacteria strains.</title>
        <authorList>
            <person name="Klenk H.-P."/>
        </authorList>
    </citation>
    <scope>NUCLEOTIDE SEQUENCE [LARGE SCALE GENOMIC DNA]</scope>
    <source>
        <strain evidence="6 7">DSM 45886</strain>
    </source>
</reference>
<sequence>MPGPATVRIALVDDHPLFVRGLELLLSTTSGGRAEVVGSTGDAAAAASLMRRCLPDLALVDLHMPPPGGIRAIAAIRRTTPGLRVVAMSGLDETSLALDALRAGAVGYLPKSSEPEELLPPLLAVLDGWAVLPTGLLTALLTPARTGVLPSVLLDDEERLLLQLIAKGNSTVEIADRLHVSERTVKRLTAALLRKLRVSTRTEAAALAGNAGLI</sequence>
<dbReference type="PRINTS" id="PR00038">
    <property type="entry name" value="HTHLUXR"/>
</dbReference>
<dbReference type="PROSITE" id="PS50110">
    <property type="entry name" value="RESPONSE_REGULATORY"/>
    <property type="match status" value="1"/>
</dbReference>
<dbReference type="GO" id="GO:0000160">
    <property type="term" value="P:phosphorelay signal transduction system"/>
    <property type="evidence" value="ECO:0007669"/>
    <property type="project" value="InterPro"/>
</dbReference>
<dbReference type="InterPro" id="IPR001789">
    <property type="entry name" value="Sig_transdc_resp-reg_receiver"/>
</dbReference>
<dbReference type="InterPro" id="IPR039420">
    <property type="entry name" value="WalR-like"/>
</dbReference>
<keyword evidence="2 6" id="KW-0238">DNA-binding</keyword>
<dbReference type="SMART" id="SM00448">
    <property type="entry name" value="REC"/>
    <property type="match status" value="1"/>
</dbReference>
<evidence type="ECO:0000313" key="7">
    <source>
        <dbReference type="Proteomes" id="UP000578819"/>
    </source>
</evidence>
<dbReference type="AlphaFoldDB" id="A0A7W7WSU7"/>
<dbReference type="EMBL" id="JACHJW010000001">
    <property type="protein sequence ID" value="MBB4962581.1"/>
    <property type="molecule type" value="Genomic_DNA"/>
</dbReference>
<feature type="domain" description="Response regulatory" evidence="5">
    <location>
        <begin position="8"/>
        <end position="126"/>
    </location>
</feature>
<dbReference type="SMART" id="SM00421">
    <property type="entry name" value="HTH_LUXR"/>
    <property type="match status" value="1"/>
</dbReference>
<accession>A0A7W7WSU7</accession>
<dbReference type="PANTHER" id="PTHR43214:SF43">
    <property type="entry name" value="TWO-COMPONENT RESPONSE REGULATOR"/>
    <property type="match status" value="1"/>
</dbReference>
<dbReference type="Gene3D" id="3.40.50.2300">
    <property type="match status" value="1"/>
</dbReference>
<dbReference type="SUPFAM" id="SSF52172">
    <property type="entry name" value="CheY-like"/>
    <property type="match status" value="1"/>
</dbReference>
<evidence type="ECO:0000259" key="4">
    <source>
        <dbReference type="PROSITE" id="PS50043"/>
    </source>
</evidence>
<dbReference type="CDD" id="cd06170">
    <property type="entry name" value="LuxR_C_like"/>
    <property type="match status" value="1"/>
</dbReference>
<dbReference type="SUPFAM" id="SSF46894">
    <property type="entry name" value="C-terminal effector domain of the bipartite response regulators"/>
    <property type="match status" value="1"/>
</dbReference>
<dbReference type="InterPro" id="IPR000792">
    <property type="entry name" value="Tscrpt_reg_LuxR_C"/>
</dbReference>
<evidence type="ECO:0000256" key="2">
    <source>
        <dbReference type="ARBA" id="ARBA00023125"/>
    </source>
</evidence>
<evidence type="ECO:0000259" key="5">
    <source>
        <dbReference type="PROSITE" id="PS50110"/>
    </source>
</evidence>
<dbReference type="InterPro" id="IPR016032">
    <property type="entry name" value="Sig_transdc_resp-reg_C-effctor"/>
</dbReference>
<evidence type="ECO:0000256" key="3">
    <source>
        <dbReference type="PROSITE-ProRule" id="PRU00169"/>
    </source>
</evidence>
<organism evidence="6 7">
    <name type="scientific">Micromonospora polyrhachis</name>
    <dbReference type="NCBI Taxonomy" id="1282883"/>
    <lineage>
        <taxon>Bacteria</taxon>
        <taxon>Bacillati</taxon>
        <taxon>Actinomycetota</taxon>
        <taxon>Actinomycetes</taxon>
        <taxon>Micromonosporales</taxon>
        <taxon>Micromonosporaceae</taxon>
        <taxon>Micromonospora</taxon>
    </lineage>
</organism>
<dbReference type="CDD" id="cd17535">
    <property type="entry name" value="REC_NarL-like"/>
    <property type="match status" value="1"/>
</dbReference>
<gene>
    <name evidence="6" type="ORF">FHR38_006314</name>
</gene>
<dbReference type="RefSeq" id="WP_184538883.1">
    <property type="nucleotide sequence ID" value="NZ_JACHJW010000001.1"/>
</dbReference>
<evidence type="ECO:0000313" key="6">
    <source>
        <dbReference type="EMBL" id="MBB4962581.1"/>
    </source>
</evidence>
<name>A0A7W7WSU7_9ACTN</name>
<evidence type="ECO:0000256" key="1">
    <source>
        <dbReference type="ARBA" id="ARBA00022553"/>
    </source>
</evidence>
<dbReference type="Proteomes" id="UP000578819">
    <property type="component" value="Unassembled WGS sequence"/>
</dbReference>
<keyword evidence="1 3" id="KW-0597">Phosphoprotein</keyword>